<protein>
    <recommendedName>
        <fullName evidence="3">FAD-dependent oxidoreductase 2 FAD binding domain-containing protein</fullName>
    </recommendedName>
</protein>
<name>A0ABV2RST5_BRAJP</name>
<dbReference type="EMBL" id="JBEPTQ010000002">
    <property type="protein sequence ID" value="MET4719990.1"/>
    <property type="molecule type" value="Genomic_DNA"/>
</dbReference>
<evidence type="ECO:0008006" key="3">
    <source>
        <dbReference type="Google" id="ProtNLM"/>
    </source>
</evidence>
<evidence type="ECO:0000313" key="2">
    <source>
        <dbReference type="Proteomes" id="UP001549291"/>
    </source>
</evidence>
<gene>
    <name evidence="1" type="ORF">ABIF63_004096</name>
</gene>
<dbReference type="RefSeq" id="WP_248878884.1">
    <property type="nucleotide sequence ID" value="NZ_CP081350.1"/>
</dbReference>
<accession>A0ABV2RST5</accession>
<keyword evidence="2" id="KW-1185">Reference proteome</keyword>
<dbReference type="InterPro" id="IPR036188">
    <property type="entry name" value="FAD/NAD-bd_sf"/>
</dbReference>
<proteinExistence type="predicted"/>
<reference evidence="1 2" key="1">
    <citation type="submission" date="2024-06" db="EMBL/GenBank/DDBJ databases">
        <title>Genomic Encyclopedia of Type Strains, Phase V (KMG-V): Genome sequencing to study the core and pangenomes of soil and plant-associated prokaryotes.</title>
        <authorList>
            <person name="Whitman W."/>
        </authorList>
    </citation>
    <scope>NUCLEOTIDE SEQUENCE [LARGE SCALE GENOMIC DNA]</scope>
    <source>
        <strain evidence="1 2">USDA 160</strain>
    </source>
</reference>
<sequence>MVYDDIIVGSGLAALATALGLAPSRKVLVLGGPETGQLEFYGDQKSIPSSYSGVGGLGNFWHGVIPTAIRAPYARECRSEIAELFQYFYPRTSIQEKIDQRWLFVPRRPVRPRREWERLSRERGDNLRFVPLAVDRFDTRGGGQTVLAADETFKSRRLWIAAGVLNSPKILSRSVSPDLRRAFISDHIICYAGQIHQHTPDYSPPQVERAGDGFWLAFEFSSDGDALLTQRPARFDYRTLDRGIEQRAVYGLPTNSAMVRLLKTTSPGLVAEAIFNKFGLFPRSPVLSVYAQLLVRDALDFSREDAALKPIDHNAAQAVSRLSLPWPALLRTGRPDLFLRGIHLHHSIDLDALNAAGLASDESAVRVVDASTISGIGPEHHSFYTMARAYRLAREASS</sequence>
<organism evidence="1 2">
    <name type="scientific">Bradyrhizobium japonicum</name>
    <dbReference type="NCBI Taxonomy" id="375"/>
    <lineage>
        <taxon>Bacteria</taxon>
        <taxon>Pseudomonadati</taxon>
        <taxon>Pseudomonadota</taxon>
        <taxon>Alphaproteobacteria</taxon>
        <taxon>Hyphomicrobiales</taxon>
        <taxon>Nitrobacteraceae</taxon>
        <taxon>Bradyrhizobium</taxon>
    </lineage>
</organism>
<evidence type="ECO:0000313" key="1">
    <source>
        <dbReference type="EMBL" id="MET4719990.1"/>
    </source>
</evidence>
<dbReference type="Proteomes" id="UP001549291">
    <property type="component" value="Unassembled WGS sequence"/>
</dbReference>
<comment type="caution">
    <text evidence="1">The sequence shown here is derived from an EMBL/GenBank/DDBJ whole genome shotgun (WGS) entry which is preliminary data.</text>
</comment>
<dbReference type="SUPFAM" id="SSF51905">
    <property type="entry name" value="FAD/NAD(P)-binding domain"/>
    <property type="match status" value="1"/>
</dbReference>